<dbReference type="GO" id="GO:0003677">
    <property type="term" value="F:DNA binding"/>
    <property type="evidence" value="ECO:0007669"/>
    <property type="project" value="UniProtKB-UniRule"/>
</dbReference>
<name>A0A7Z2T5T5_9VIBR</name>
<reference evidence="7 8" key="1">
    <citation type="submission" date="2020-01" db="EMBL/GenBank/DDBJ databases">
        <title>Whole genome and functional gene identification of agarase of Vibrio HN897.</title>
        <authorList>
            <person name="Liu Y."/>
            <person name="Zhao Z."/>
        </authorList>
    </citation>
    <scope>NUCLEOTIDE SEQUENCE [LARGE SCALE GENOMIC DNA]</scope>
    <source>
        <strain evidence="7 8">HN897</strain>
    </source>
</reference>
<keyword evidence="1" id="KW-0805">Transcription regulation</keyword>
<feature type="DNA-binding region" description="H-T-H motif" evidence="4">
    <location>
        <begin position="29"/>
        <end position="48"/>
    </location>
</feature>
<evidence type="ECO:0000256" key="4">
    <source>
        <dbReference type="PROSITE-ProRule" id="PRU00335"/>
    </source>
</evidence>
<dbReference type="AlphaFoldDB" id="A0A7Z2T5T5"/>
<sequence length="197" mass="22117">MAKPAQFDRQDVVEKAMNLYWEKGFHATSMRNLQEVIDMRPGSIYAAFGSKEGLFSEALDNYVQRGVSKLHEYRVNFDSPMSALRAFVKSQVIGSITQAPSGICMLAKTVSELTDEHSDLLEQARQALKTMEQEFAKVIVEAQEQGEVSKEKEVMSLASYIQVQIAGLRIYAKVAGETAPLEMMIDNIFEQMLLPRS</sequence>
<gene>
    <name evidence="7" type="ORF">GT360_05825</name>
</gene>
<proteinExistence type="predicted"/>
<dbReference type="Pfam" id="PF00440">
    <property type="entry name" value="TetR_N"/>
    <property type="match status" value="1"/>
</dbReference>
<protein>
    <submittedName>
        <fullName evidence="7">TetR family transcriptional regulator</fullName>
    </submittedName>
</protein>
<dbReference type="SUPFAM" id="SSF48498">
    <property type="entry name" value="Tetracyclin repressor-like, C-terminal domain"/>
    <property type="match status" value="1"/>
</dbReference>
<dbReference type="SUPFAM" id="SSF46689">
    <property type="entry name" value="Homeodomain-like"/>
    <property type="match status" value="1"/>
</dbReference>
<accession>A0A7Z2T5T5</accession>
<dbReference type="PROSITE" id="PS50977">
    <property type="entry name" value="HTH_TETR_2"/>
    <property type="match status" value="1"/>
</dbReference>
<evidence type="ECO:0000313" key="8">
    <source>
        <dbReference type="Proteomes" id="UP000464262"/>
    </source>
</evidence>
<keyword evidence="3" id="KW-0804">Transcription</keyword>
<organism evidence="7 8">
    <name type="scientific">Vibrio astriarenae</name>
    <dbReference type="NCBI Taxonomy" id="1481923"/>
    <lineage>
        <taxon>Bacteria</taxon>
        <taxon>Pseudomonadati</taxon>
        <taxon>Pseudomonadota</taxon>
        <taxon>Gammaproteobacteria</taxon>
        <taxon>Vibrionales</taxon>
        <taxon>Vibrionaceae</taxon>
        <taxon>Vibrio</taxon>
    </lineage>
</organism>
<dbReference type="InterPro" id="IPR011075">
    <property type="entry name" value="TetR_C"/>
</dbReference>
<dbReference type="EMBL" id="CP047475">
    <property type="protein sequence ID" value="QIA64688.1"/>
    <property type="molecule type" value="Genomic_DNA"/>
</dbReference>
<feature type="domain" description="HTH tetR-type" evidence="6">
    <location>
        <begin position="6"/>
        <end position="66"/>
    </location>
</feature>
<dbReference type="PANTHER" id="PTHR47506:SF10">
    <property type="entry name" value="TRANSCRIPTIONAL REGULATORY PROTEIN"/>
    <property type="match status" value="1"/>
</dbReference>
<dbReference type="InterPro" id="IPR036271">
    <property type="entry name" value="Tet_transcr_reg_TetR-rel_C_sf"/>
</dbReference>
<evidence type="ECO:0000313" key="7">
    <source>
        <dbReference type="EMBL" id="QIA64688.1"/>
    </source>
</evidence>
<dbReference type="Gene3D" id="1.10.357.10">
    <property type="entry name" value="Tetracycline Repressor, domain 2"/>
    <property type="match status" value="1"/>
</dbReference>
<dbReference type="InterPro" id="IPR009057">
    <property type="entry name" value="Homeodomain-like_sf"/>
</dbReference>
<evidence type="ECO:0000256" key="1">
    <source>
        <dbReference type="ARBA" id="ARBA00023015"/>
    </source>
</evidence>
<keyword evidence="2 4" id="KW-0238">DNA-binding</keyword>
<dbReference type="KEGG" id="vas:GT360_05825"/>
<feature type="coiled-coil region" evidence="5">
    <location>
        <begin position="110"/>
        <end position="141"/>
    </location>
</feature>
<evidence type="ECO:0000259" key="6">
    <source>
        <dbReference type="PROSITE" id="PS50977"/>
    </source>
</evidence>
<dbReference type="Pfam" id="PF16925">
    <property type="entry name" value="TetR_C_13"/>
    <property type="match status" value="1"/>
</dbReference>
<dbReference type="PANTHER" id="PTHR47506">
    <property type="entry name" value="TRANSCRIPTIONAL REGULATORY PROTEIN"/>
    <property type="match status" value="1"/>
</dbReference>
<dbReference type="InterPro" id="IPR001647">
    <property type="entry name" value="HTH_TetR"/>
</dbReference>
<keyword evidence="5" id="KW-0175">Coiled coil</keyword>
<dbReference type="Proteomes" id="UP000464262">
    <property type="component" value="Chromosome 1"/>
</dbReference>
<evidence type="ECO:0000256" key="3">
    <source>
        <dbReference type="ARBA" id="ARBA00023163"/>
    </source>
</evidence>
<keyword evidence="8" id="KW-1185">Reference proteome</keyword>
<evidence type="ECO:0000256" key="2">
    <source>
        <dbReference type="ARBA" id="ARBA00023125"/>
    </source>
</evidence>
<dbReference type="Gene3D" id="1.10.10.60">
    <property type="entry name" value="Homeodomain-like"/>
    <property type="match status" value="1"/>
</dbReference>
<evidence type="ECO:0000256" key="5">
    <source>
        <dbReference type="SAM" id="Coils"/>
    </source>
</evidence>
<dbReference type="RefSeq" id="WP_164649591.1">
    <property type="nucleotide sequence ID" value="NZ_CP047475.1"/>
</dbReference>